<accession>A0A1M5QVD8</accession>
<proteinExistence type="predicted"/>
<dbReference type="AlphaFoldDB" id="A0A1M5QVD8"/>
<protein>
    <submittedName>
        <fullName evidence="2">Uncharacterized protein</fullName>
    </submittedName>
</protein>
<name>A0A1M5QVD8_9BRAD</name>
<gene>
    <name evidence="2" type="ORF">SAMN05443248_3960</name>
</gene>
<organism evidence="2 3">
    <name type="scientific">Bradyrhizobium erythrophlei</name>
    <dbReference type="NCBI Taxonomy" id="1437360"/>
    <lineage>
        <taxon>Bacteria</taxon>
        <taxon>Pseudomonadati</taxon>
        <taxon>Pseudomonadota</taxon>
        <taxon>Alphaproteobacteria</taxon>
        <taxon>Hyphomicrobiales</taxon>
        <taxon>Nitrobacteraceae</taxon>
        <taxon>Bradyrhizobium</taxon>
    </lineage>
</organism>
<sequence>MPGARCTRSLVCAIGSKYAHEYSQRATGNDRHSRTQWFTAYTVLSPVIGFLATVVTRINPPT</sequence>
<keyword evidence="1" id="KW-0472">Membrane</keyword>
<evidence type="ECO:0000256" key="1">
    <source>
        <dbReference type="SAM" id="Phobius"/>
    </source>
</evidence>
<evidence type="ECO:0000313" key="2">
    <source>
        <dbReference type="EMBL" id="SHH17669.1"/>
    </source>
</evidence>
<dbReference type="Proteomes" id="UP000189796">
    <property type="component" value="Chromosome I"/>
</dbReference>
<keyword evidence="1" id="KW-1133">Transmembrane helix</keyword>
<feature type="transmembrane region" description="Helical" evidence="1">
    <location>
        <begin position="38"/>
        <end position="58"/>
    </location>
</feature>
<dbReference type="EMBL" id="LT670817">
    <property type="protein sequence ID" value="SHH17669.1"/>
    <property type="molecule type" value="Genomic_DNA"/>
</dbReference>
<reference evidence="2 3" key="1">
    <citation type="submission" date="2016-11" db="EMBL/GenBank/DDBJ databases">
        <authorList>
            <person name="Jaros S."/>
            <person name="Januszkiewicz K."/>
            <person name="Wedrychowicz H."/>
        </authorList>
    </citation>
    <scope>NUCLEOTIDE SEQUENCE [LARGE SCALE GENOMIC DNA]</scope>
    <source>
        <strain evidence="2 3">GAS138</strain>
    </source>
</reference>
<evidence type="ECO:0000313" key="3">
    <source>
        <dbReference type="Proteomes" id="UP000189796"/>
    </source>
</evidence>
<keyword evidence="1" id="KW-0812">Transmembrane</keyword>